<dbReference type="EMBL" id="AP022565">
    <property type="protein sequence ID" value="BBX28435.1"/>
    <property type="molecule type" value="Genomic_DNA"/>
</dbReference>
<dbReference type="KEGG" id="malv:MALV_35600"/>
<reference evidence="1 2" key="1">
    <citation type="journal article" date="2019" name="Emerg. Microbes Infect.">
        <title>Comprehensive subspecies identification of 175 nontuberculous mycobacteria species based on 7547 genomic profiles.</title>
        <authorList>
            <person name="Matsumoto Y."/>
            <person name="Kinjo T."/>
            <person name="Motooka D."/>
            <person name="Nabeya D."/>
            <person name="Jung N."/>
            <person name="Uechi K."/>
            <person name="Horii T."/>
            <person name="Iida T."/>
            <person name="Fujita J."/>
            <person name="Nakamura S."/>
        </authorList>
    </citation>
    <scope>NUCLEOTIDE SEQUENCE [LARGE SCALE GENOMIC DNA]</scope>
    <source>
        <strain evidence="1 2">JCM 12272</strain>
    </source>
</reference>
<evidence type="ECO:0000313" key="2">
    <source>
        <dbReference type="Proteomes" id="UP000466906"/>
    </source>
</evidence>
<organism evidence="1 2">
    <name type="scientific">Mycolicibacterium alvei</name>
    <dbReference type="NCBI Taxonomy" id="67081"/>
    <lineage>
        <taxon>Bacteria</taxon>
        <taxon>Bacillati</taxon>
        <taxon>Actinomycetota</taxon>
        <taxon>Actinomycetes</taxon>
        <taxon>Mycobacteriales</taxon>
        <taxon>Mycobacteriaceae</taxon>
        <taxon>Mycolicibacterium</taxon>
    </lineage>
</organism>
<name>A0A6N4UWW8_9MYCO</name>
<dbReference type="Proteomes" id="UP000466906">
    <property type="component" value="Chromosome"/>
</dbReference>
<dbReference type="Pfam" id="PF05621">
    <property type="entry name" value="TniB"/>
    <property type="match status" value="1"/>
</dbReference>
<evidence type="ECO:0008006" key="3">
    <source>
        <dbReference type="Google" id="ProtNLM"/>
    </source>
</evidence>
<gene>
    <name evidence="1" type="ORF">MALV_35600</name>
</gene>
<dbReference type="InterPro" id="IPR008868">
    <property type="entry name" value="TniB"/>
</dbReference>
<accession>A0A6N4UWW8</accession>
<keyword evidence="2" id="KW-1185">Reference proteome</keyword>
<dbReference type="RefSeq" id="WP_163666090.1">
    <property type="nucleotide sequence ID" value="NZ_BAAAKC010000003.1"/>
</dbReference>
<dbReference type="SUPFAM" id="SSF52540">
    <property type="entry name" value="P-loop containing nucleoside triphosphate hydrolases"/>
    <property type="match status" value="1"/>
</dbReference>
<dbReference type="InterPro" id="IPR027417">
    <property type="entry name" value="P-loop_NTPase"/>
</dbReference>
<dbReference type="AlphaFoldDB" id="A0A6N4UWW8"/>
<sequence>MDARIWHNYCTAPPPPEPPPLSVKQWNQLSDGERARHIEQLASWLGHLYVQTPELTGITDAMTAMVGTNTQSPPGAKDIGLLTGKNTVGKSTLMKKWAKRNYRDWTRSAELDRRGRPVWYPTLGTEADLNPVVWINLPPGAMIKEVDAEILEFFGLPAEGVRRKLTNSVVRAAEQHRVRVLVVDDTQFLKTNWKGGRDVLDHVKHINTELGEIGASVILIGADLENSDLVTDPQIAGRLKMFRFPRYTIDDLDEQRVWQQILRDIENTLLAHLPAAEPGVLFLKLAGELWHRTQGFLGDLTKLISGATLAATLDGSHTIELRHLNAVALSKRAELEHNAQAQSAPQRRAR</sequence>
<proteinExistence type="predicted"/>
<protein>
    <recommendedName>
        <fullName evidence="3">AAA+ ATPase domain-containing protein</fullName>
    </recommendedName>
</protein>
<evidence type="ECO:0000313" key="1">
    <source>
        <dbReference type="EMBL" id="BBX28435.1"/>
    </source>
</evidence>